<evidence type="ECO:0000256" key="1">
    <source>
        <dbReference type="ARBA" id="ARBA00004571"/>
    </source>
</evidence>
<name>A0A3A8AKT0_9HYPH</name>
<dbReference type="AlphaFoldDB" id="A0A3A8AKT0"/>
<evidence type="ECO:0008006" key="10">
    <source>
        <dbReference type="Google" id="ProtNLM"/>
    </source>
</evidence>
<evidence type="ECO:0000256" key="3">
    <source>
        <dbReference type="ARBA" id="ARBA00022452"/>
    </source>
</evidence>
<gene>
    <name evidence="8" type="ORF">DEM25_012830</name>
</gene>
<organism evidence="8 9">
    <name type="scientific">Oceaniradius stylonematis</name>
    <dbReference type="NCBI Taxonomy" id="2184161"/>
    <lineage>
        <taxon>Bacteria</taxon>
        <taxon>Pseudomonadati</taxon>
        <taxon>Pseudomonadota</taxon>
        <taxon>Alphaproteobacteria</taxon>
        <taxon>Hyphomicrobiales</taxon>
        <taxon>Ahrensiaceae</taxon>
        <taxon>Oceaniradius</taxon>
    </lineage>
</organism>
<evidence type="ECO:0000256" key="5">
    <source>
        <dbReference type="ARBA" id="ARBA00022729"/>
    </source>
</evidence>
<comment type="similarity">
    <text evidence="2">Belongs to the OmpP1/FadL family.</text>
</comment>
<dbReference type="Gene3D" id="2.40.160.60">
    <property type="entry name" value="Outer membrane protein transport protein (OMPP1/FadL/TodX)"/>
    <property type="match status" value="1"/>
</dbReference>
<dbReference type="EMBL" id="QFWV02000007">
    <property type="protein sequence ID" value="RKF06473.1"/>
    <property type="molecule type" value="Genomic_DNA"/>
</dbReference>
<evidence type="ECO:0000256" key="6">
    <source>
        <dbReference type="ARBA" id="ARBA00023136"/>
    </source>
</evidence>
<dbReference type="SUPFAM" id="SSF56935">
    <property type="entry name" value="Porins"/>
    <property type="match status" value="1"/>
</dbReference>
<keyword evidence="3" id="KW-1134">Transmembrane beta strand</keyword>
<protein>
    <recommendedName>
        <fullName evidence="10">Long-chain fatty acid transporter</fullName>
    </recommendedName>
</protein>
<evidence type="ECO:0000256" key="7">
    <source>
        <dbReference type="ARBA" id="ARBA00023237"/>
    </source>
</evidence>
<sequence>MEILRFFAIGAGIAAVPRDDLPDNGRLGLPRRPAAAARSAIVLDLSGAFRSERAKHISWRDPMVGAVKVFLAGVAGTALMVASAQAGGFSRGTADTDILFEEGNFNMRAGATIVSPQRGYSTINGVAAADGNYTNSYVVPTGAVKLNLTDYARCAGTYTQPYGGSSSYGPQAIAAGLADGSGLVSRQFTTDEFGLTCAAMFDNVGSFGEMGSGRLSLIGGVFIENFNFVETVQFQGAVITAGLLAAGQPALVAGAVGGTLNGTQGALSFNGGYNPGYRIGLAYEVPEIAARVQLLYRSQVNHTPAGTFVTAADALAGGSGVTRAAGTLPQSLELRAQTGVAPGTLVFGSVKWTDWSVLQRLNYTVTGGPLPGVRNLEFFWKDGWTVTGGVGREFNDWLSGSVSLTWDQGVSTTEDVFTDTWTLATGVQIKGERASLSLGGAISHLAGGAVAAEAAVGAGGPGDTFAYTVGSDWSYAIGGRFAVNW</sequence>
<keyword evidence="7" id="KW-0998">Cell outer membrane</keyword>
<keyword evidence="5" id="KW-0732">Signal</keyword>
<comment type="subcellular location">
    <subcellularLocation>
        <location evidence="1">Cell outer membrane</location>
        <topology evidence="1">Multi-pass membrane protein</topology>
    </subcellularLocation>
</comment>
<dbReference type="Proteomes" id="UP000246132">
    <property type="component" value="Unassembled WGS sequence"/>
</dbReference>
<accession>A0A3A8AKT0</accession>
<dbReference type="InterPro" id="IPR005017">
    <property type="entry name" value="OMPP1/FadL/TodX"/>
</dbReference>
<dbReference type="GO" id="GO:0009279">
    <property type="term" value="C:cell outer membrane"/>
    <property type="evidence" value="ECO:0007669"/>
    <property type="project" value="UniProtKB-SubCell"/>
</dbReference>
<dbReference type="Pfam" id="PF03349">
    <property type="entry name" value="Toluene_X"/>
    <property type="match status" value="1"/>
</dbReference>
<evidence type="ECO:0000313" key="8">
    <source>
        <dbReference type="EMBL" id="RKF06473.1"/>
    </source>
</evidence>
<dbReference type="PANTHER" id="PTHR35093:SF8">
    <property type="entry name" value="OUTER MEMBRANE PROTEIN NMB0088-RELATED"/>
    <property type="match status" value="1"/>
</dbReference>
<evidence type="ECO:0000256" key="4">
    <source>
        <dbReference type="ARBA" id="ARBA00022692"/>
    </source>
</evidence>
<dbReference type="PANTHER" id="PTHR35093">
    <property type="entry name" value="OUTER MEMBRANE PROTEIN NMB0088-RELATED"/>
    <property type="match status" value="1"/>
</dbReference>
<comment type="caution">
    <text evidence="8">The sequence shown here is derived from an EMBL/GenBank/DDBJ whole genome shotgun (WGS) entry which is preliminary data.</text>
</comment>
<proteinExistence type="inferred from homology"/>
<keyword evidence="9" id="KW-1185">Reference proteome</keyword>
<dbReference type="GO" id="GO:0015483">
    <property type="term" value="F:long-chain fatty acid transporting porin activity"/>
    <property type="evidence" value="ECO:0007669"/>
    <property type="project" value="TreeGrafter"/>
</dbReference>
<evidence type="ECO:0000313" key="9">
    <source>
        <dbReference type="Proteomes" id="UP000246132"/>
    </source>
</evidence>
<keyword evidence="4" id="KW-0812">Transmembrane</keyword>
<reference evidence="8 9" key="1">
    <citation type="journal article" date="2018" name="Int. J. Syst. Bacteriol.">
        <title>Oceaniradius stylonemae gen. nov., sp. nov., isolated from a red alga, Stylonema cornu-cervi.</title>
        <authorList>
            <person name="Jeong S."/>
        </authorList>
    </citation>
    <scope>NUCLEOTIDE SEQUENCE [LARGE SCALE GENOMIC DNA]</scope>
    <source>
        <strain evidence="8 9">StC1</strain>
    </source>
</reference>
<evidence type="ECO:0000256" key="2">
    <source>
        <dbReference type="ARBA" id="ARBA00008163"/>
    </source>
</evidence>
<keyword evidence="6" id="KW-0472">Membrane</keyword>